<keyword evidence="3" id="KW-1185">Reference proteome</keyword>
<feature type="transmembrane region" description="Helical" evidence="1">
    <location>
        <begin position="12"/>
        <end position="30"/>
    </location>
</feature>
<feature type="transmembrane region" description="Helical" evidence="1">
    <location>
        <begin position="36"/>
        <end position="57"/>
    </location>
</feature>
<keyword evidence="1" id="KW-0472">Membrane</keyword>
<protein>
    <submittedName>
        <fullName evidence="2">Uncharacterized protein</fullName>
    </submittedName>
</protein>
<evidence type="ECO:0000313" key="3">
    <source>
        <dbReference type="Proteomes" id="UP000011648"/>
    </source>
</evidence>
<keyword evidence="1" id="KW-1133">Transmembrane helix</keyword>
<dbReference type="RefSeq" id="WP_006826526.1">
    <property type="nucleotide sequence ID" value="NZ_AOIL01000049.1"/>
</dbReference>
<dbReference type="PATRIC" id="fig|1230458.4.peg.2869"/>
<dbReference type="EMBL" id="AOIL01000049">
    <property type="protein sequence ID" value="ELY89451.1"/>
    <property type="molecule type" value="Genomic_DNA"/>
</dbReference>
<dbReference type="OrthoDB" id="242379at2157"/>
<keyword evidence="1" id="KW-0812">Transmembrane</keyword>
<evidence type="ECO:0000256" key="1">
    <source>
        <dbReference type="SAM" id="Phobius"/>
    </source>
</evidence>
<feature type="transmembrane region" description="Helical" evidence="1">
    <location>
        <begin position="69"/>
        <end position="89"/>
    </location>
</feature>
<dbReference type="AlphaFoldDB" id="L9ZTP6"/>
<sequence length="131" mass="13584">MLSRDTTVHIGAVLSGLFVLVLADYLAIGLETGPGSVAVFLLFYGLVLGGAHLVLAIRGEDGLIPVEARWRYVAMLVVVLGAGAAIQYAGSSSIGSTDLELRTVGLAVIALAVVAYLVNESVAGYRASRPR</sequence>
<proteinExistence type="predicted"/>
<dbReference type="STRING" id="1230458.C484_14200"/>
<name>L9ZTP6_9EURY</name>
<organism evidence="2 3">
    <name type="scientific">Natrialba taiwanensis DSM 12281</name>
    <dbReference type="NCBI Taxonomy" id="1230458"/>
    <lineage>
        <taxon>Archaea</taxon>
        <taxon>Methanobacteriati</taxon>
        <taxon>Methanobacteriota</taxon>
        <taxon>Stenosarchaea group</taxon>
        <taxon>Halobacteria</taxon>
        <taxon>Halobacteriales</taxon>
        <taxon>Natrialbaceae</taxon>
        <taxon>Natrialba</taxon>
    </lineage>
</organism>
<accession>L9ZTP6</accession>
<evidence type="ECO:0000313" key="2">
    <source>
        <dbReference type="EMBL" id="ELY89451.1"/>
    </source>
</evidence>
<gene>
    <name evidence="2" type="ORF">C484_14200</name>
</gene>
<feature type="transmembrane region" description="Helical" evidence="1">
    <location>
        <begin position="101"/>
        <end position="119"/>
    </location>
</feature>
<dbReference type="Proteomes" id="UP000011648">
    <property type="component" value="Unassembled WGS sequence"/>
</dbReference>
<reference evidence="2 3" key="1">
    <citation type="journal article" date="2014" name="PLoS Genet.">
        <title>Phylogenetically driven sequencing of extremely halophilic archaea reveals strategies for static and dynamic osmo-response.</title>
        <authorList>
            <person name="Becker E.A."/>
            <person name="Seitzer P.M."/>
            <person name="Tritt A."/>
            <person name="Larsen D."/>
            <person name="Krusor M."/>
            <person name="Yao A.I."/>
            <person name="Wu D."/>
            <person name="Madern D."/>
            <person name="Eisen J.A."/>
            <person name="Darling A.E."/>
            <person name="Facciotti M.T."/>
        </authorList>
    </citation>
    <scope>NUCLEOTIDE SEQUENCE [LARGE SCALE GENOMIC DNA]</scope>
    <source>
        <strain evidence="2 3">DSM 12281</strain>
    </source>
</reference>
<comment type="caution">
    <text evidence="2">The sequence shown here is derived from an EMBL/GenBank/DDBJ whole genome shotgun (WGS) entry which is preliminary data.</text>
</comment>